<gene>
    <name evidence="3" type="ORF">K4G66_02915</name>
</gene>
<dbReference type="AlphaFoldDB" id="A0AA49JE66"/>
<dbReference type="EMBL" id="CP120682">
    <property type="protein sequence ID" value="WKN37658.1"/>
    <property type="molecule type" value="Genomic_DNA"/>
</dbReference>
<dbReference type="InterPro" id="IPR001789">
    <property type="entry name" value="Sig_transdc_resp-reg_receiver"/>
</dbReference>
<name>A0AA49JE66_9BACT</name>
<evidence type="ECO:0000259" key="2">
    <source>
        <dbReference type="PROSITE" id="PS50110"/>
    </source>
</evidence>
<organism evidence="3">
    <name type="scientific">Roseihalotalea indica</name>
    <dbReference type="NCBI Taxonomy" id="2867963"/>
    <lineage>
        <taxon>Bacteria</taxon>
        <taxon>Pseudomonadati</taxon>
        <taxon>Bacteroidota</taxon>
        <taxon>Cytophagia</taxon>
        <taxon>Cytophagales</taxon>
        <taxon>Catalimonadaceae</taxon>
        <taxon>Roseihalotalea</taxon>
    </lineage>
</organism>
<dbReference type="SMART" id="SM00448">
    <property type="entry name" value="REC"/>
    <property type="match status" value="1"/>
</dbReference>
<reference evidence="3" key="1">
    <citation type="journal article" date="2023" name="Comput. Struct. Biotechnol. J.">
        <title>Discovery of a novel marine Bacteroidetes with a rich repertoire of carbohydrate-active enzymes.</title>
        <authorList>
            <person name="Chen B."/>
            <person name="Liu G."/>
            <person name="Chen Q."/>
            <person name="Wang H."/>
            <person name="Liu L."/>
            <person name="Tang K."/>
        </authorList>
    </citation>
    <scope>NUCLEOTIDE SEQUENCE</scope>
    <source>
        <strain evidence="3">TK19036</strain>
    </source>
</reference>
<keyword evidence="1" id="KW-0597">Phosphoprotein</keyword>
<dbReference type="SUPFAM" id="SSF52172">
    <property type="entry name" value="CheY-like"/>
    <property type="match status" value="1"/>
</dbReference>
<evidence type="ECO:0000256" key="1">
    <source>
        <dbReference type="PROSITE-ProRule" id="PRU00169"/>
    </source>
</evidence>
<dbReference type="CDD" id="cd17546">
    <property type="entry name" value="REC_hyHK_CKI1_RcsC-like"/>
    <property type="match status" value="1"/>
</dbReference>
<dbReference type="PROSITE" id="PS50110">
    <property type="entry name" value="RESPONSE_REGULATORY"/>
    <property type="match status" value="1"/>
</dbReference>
<protein>
    <submittedName>
        <fullName evidence="3">Response regulator</fullName>
    </submittedName>
</protein>
<evidence type="ECO:0000313" key="3">
    <source>
        <dbReference type="EMBL" id="WKN37658.1"/>
    </source>
</evidence>
<reference evidence="3" key="2">
    <citation type="journal article" date="2024" name="Antonie Van Leeuwenhoek">
        <title>Roseihalotalea indica gen. nov., sp. nov., a halophilic Bacteroidetes from mesopelagic Southwest Indian Ocean with higher carbohydrate metabolic potential.</title>
        <authorList>
            <person name="Chen B."/>
            <person name="Zhang M."/>
            <person name="Lin D."/>
            <person name="Ye J."/>
            <person name="Tang K."/>
        </authorList>
    </citation>
    <scope>NUCLEOTIDE SEQUENCE</scope>
    <source>
        <strain evidence="3">TK19036</strain>
    </source>
</reference>
<accession>A0AA49JE66</accession>
<dbReference type="GO" id="GO:0000160">
    <property type="term" value="P:phosphorelay signal transduction system"/>
    <property type="evidence" value="ECO:0007669"/>
    <property type="project" value="InterPro"/>
</dbReference>
<proteinExistence type="predicted"/>
<dbReference type="PANTHER" id="PTHR43228:SF1">
    <property type="entry name" value="TWO-COMPONENT RESPONSE REGULATOR ARR22"/>
    <property type="match status" value="1"/>
</dbReference>
<dbReference type="InterPro" id="IPR011006">
    <property type="entry name" value="CheY-like_superfamily"/>
</dbReference>
<dbReference type="Pfam" id="PF00072">
    <property type="entry name" value="Response_reg"/>
    <property type="match status" value="1"/>
</dbReference>
<dbReference type="InterPro" id="IPR052048">
    <property type="entry name" value="ST_Response_Regulator"/>
</dbReference>
<dbReference type="Gene3D" id="3.40.50.2300">
    <property type="match status" value="1"/>
</dbReference>
<sequence length="126" mass="14658">MAKVLLIDDDEINNFTVEAVLETVGFIEEYEFKENGWDALDYLKQCEAKGAFPDLIFVDINMPEMDGHEFIERYEVLFWERHPNTKISMLSSSISEADRQKSLSYSSVSEYAHKPLTREKLETIVQ</sequence>
<feature type="modified residue" description="4-aspartylphosphate" evidence="1">
    <location>
        <position position="59"/>
    </location>
</feature>
<feature type="domain" description="Response regulatory" evidence="2">
    <location>
        <begin position="3"/>
        <end position="126"/>
    </location>
</feature>
<dbReference type="PANTHER" id="PTHR43228">
    <property type="entry name" value="TWO-COMPONENT RESPONSE REGULATOR"/>
    <property type="match status" value="1"/>
</dbReference>